<sequence length="253" mass="28212">MHKRALASKMGAITERRHWRAFANSFAVTSPPVEHLLDYVLRRQDGYPKHVSLATPIGTVEATMFLPDDRLTVNEIFCRLDYEVSPGIRTAVDFGSNVGISALYFLSRNPEVKVWLYEPNPANVTKLTEQVAPYADRVVLNPVGVAAEDGTLEFGFEPTGRYGGAGLDFPEKVQLDVHSAERVLSEIIAERGRIDVLKVDIESLEEEILLSLSKETASKIELLLVEGEFTPGLLDETHTPTVYGPITRFERRT</sequence>
<dbReference type="PANTHER" id="PTHR34203">
    <property type="entry name" value="METHYLTRANSFERASE, FKBM FAMILY PROTEIN"/>
    <property type="match status" value="1"/>
</dbReference>
<dbReference type="InterPro" id="IPR052514">
    <property type="entry name" value="SAM-dependent_MTase"/>
</dbReference>
<dbReference type="AlphaFoldDB" id="A0A5J5GAZ9"/>
<dbReference type="Proteomes" id="UP000326554">
    <property type="component" value="Unassembled WGS sequence"/>
</dbReference>
<keyword evidence="2" id="KW-0808">Transferase</keyword>
<evidence type="ECO:0000313" key="3">
    <source>
        <dbReference type="Proteomes" id="UP000326554"/>
    </source>
</evidence>
<keyword evidence="3" id="KW-1185">Reference proteome</keyword>
<protein>
    <submittedName>
        <fullName evidence="2">FkbM family methyltransferase</fullName>
    </submittedName>
</protein>
<comment type="caution">
    <text evidence="2">The sequence shown here is derived from an EMBL/GenBank/DDBJ whole genome shotgun (WGS) entry which is preliminary data.</text>
</comment>
<evidence type="ECO:0000259" key="1">
    <source>
        <dbReference type="Pfam" id="PF05050"/>
    </source>
</evidence>
<dbReference type="NCBIfam" id="TIGR01444">
    <property type="entry name" value="fkbM_fam"/>
    <property type="match status" value="1"/>
</dbReference>
<dbReference type="InterPro" id="IPR029063">
    <property type="entry name" value="SAM-dependent_MTases_sf"/>
</dbReference>
<feature type="domain" description="Methyltransferase FkbM" evidence="1">
    <location>
        <begin position="93"/>
        <end position="226"/>
    </location>
</feature>
<proteinExistence type="predicted"/>
<dbReference type="RefSeq" id="WP_150446864.1">
    <property type="nucleotide sequence ID" value="NZ_VYQE01000008.1"/>
</dbReference>
<organism evidence="2 3">
    <name type="scientific">Histidinibacterium aquaticum</name>
    <dbReference type="NCBI Taxonomy" id="2613962"/>
    <lineage>
        <taxon>Bacteria</taxon>
        <taxon>Pseudomonadati</taxon>
        <taxon>Pseudomonadota</taxon>
        <taxon>Alphaproteobacteria</taxon>
        <taxon>Rhodobacterales</taxon>
        <taxon>Paracoccaceae</taxon>
        <taxon>Histidinibacterium</taxon>
    </lineage>
</organism>
<dbReference type="PANTHER" id="PTHR34203:SF15">
    <property type="entry name" value="SLL1173 PROTEIN"/>
    <property type="match status" value="1"/>
</dbReference>
<name>A0A5J5GAZ9_9RHOB</name>
<dbReference type="Pfam" id="PF05050">
    <property type="entry name" value="Methyltransf_21"/>
    <property type="match status" value="1"/>
</dbReference>
<dbReference type="SUPFAM" id="SSF53335">
    <property type="entry name" value="S-adenosyl-L-methionine-dependent methyltransferases"/>
    <property type="match status" value="1"/>
</dbReference>
<dbReference type="GO" id="GO:0008168">
    <property type="term" value="F:methyltransferase activity"/>
    <property type="evidence" value="ECO:0007669"/>
    <property type="project" value="UniProtKB-KW"/>
</dbReference>
<gene>
    <name evidence="2" type="ORF">F3S47_18820</name>
</gene>
<keyword evidence="2" id="KW-0489">Methyltransferase</keyword>
<dbReference type="Gene3D" id="3.40.50.150">
    <property type="entry name" value="Vaccinia Virus protein VP39"/>
    <property type="match status" value="1"/>
</dbReference>
<dbReference type="InterPro" id="IPR006342">
    <property type="entry name" value="FkbM_mtfrase"/>
</dbReference>
<evidence type="ECO:0000313" key="2">
    <source>
        <dbReference type="EMBL" id="KAA9005083.1"/>
    </source>
</evidence>
<dbReference type="EMBL" id="VYQE01000008">
    <property type="protein sequence ID" value="KAA9005083.1"/>
    <property type="molecule type" value="Genomic_DNA"/>
</dbReference>
<reference evidence="2 3" key="1">
    <citation type="submission" date="2019-09" db="EMBL/GenBank/DDBJ databases">
        <authorList>
            <person name="Park J.-S."/>
            <person name="Choi H.-J."/>
        </authorList>
    </citation>
    <scope>NUCLEOTIDE SEQUENCE [LARGE SCALE GENOMIC DNA]</scope>
    <source>
        <strain evidence="2 3">176SS1-4</strain>
    </source>
</reference>
<dbReference type="GO" id="GO:0032259">
    <property type="term" value="P:methylation"/>
    <property type="evidence" value="ECO:0007669"/>
    <property type="project" value="UniProtKB-KW"/>
</dbReference>
<accession>A0A5J5GAZ9</accession>